<dbReference type="SUPFAM" id="SSF47413">
    <property type="entry name" value="lambda repressor-like DNA-binding domains"/>
    <property type="match status" value="1"/>
</dbReference>
<dbReference type="InterPro" id="IPR000843">
    <property type="entry name" value="HTH_LacI"/>
</dbReference>
<dbReference type="CDD" id="cd01392">
    <property type="entry name" value="HTH_LacI"/>
    <property type="match status" value="1"/>
</dbReference>
<evidence type="ECO:0000256" key="1">
    <source>
        <dbReference type="ARBA" id="ARBA00022491"/>
    </source>
</evidence>
<gene>
    <name evidence="6" type="ORF">C7959_1561</name>
</gene>
<dbReference type="Gene3D" id="1.10.260.40">
    <property type="entry name" value="lambda repressor-like DNA-binding domains"/>
    <property type="match status" value="1"/>
</dbReference>
<dbReference type="GO" id="GO:0003700">
    <property type="term" value="F:DNA-binding transcription factor activity"/>
    <property type="evidence" value="ECO:0007669"/>
    <property type="project" value="TreeGrafter"/>
</dbReference>
<proteinExistence type="predicted"/>
<name>A0A4R8GFL4_9FIRM</name>
<dbReference type="SUPFAM" id="SSF53822">
    <property type="entry name" value="Periplasmic binding protein-like I"/>
    <property type="match status" value="1"/>
</dbReference>
<evidence type="ECO:0000256" key="3">
    <source>
        <dbReference type="ARBA" id="ARBA00023125"/>
    </source>
</evidence>
<feature type="domain" description="HTH lacI-type" evidence="5">
    <location>
        <begin position="4"/>
        <end position="58"/>
    </location>
</feature>
<dbReference type="PANTHER" id="PTHR30146:SF148">
    <property type="entry name" value="HTH-TYPE TRANSCRIPTIONAL REPRESSOR PURR-RELATED"/>
    <property type="match status" value="1"/>
</dbReference>
<accession>A0A4R8GFL4</accession>
<dbReference type="InterPro" id="IPR046335">
    <property type="entry name" value="LacI/GalR-like_sensor"/>
</dbReference>
<dbReference type="GO" id="GO:0000976">
    <property type="term" value="F:transcription cis-regulatory region binding"/>
    <property type="evidence" value="ECO:0007669"/>
    <property type="project" value="TreeGrafter"/>
</dbReference>
<keyword evidence="1" id="KW-0678">Repressor</keyword>
<organism evidence="6 7">
    <name type="scientific">Orenia marismortui</name>
    <dbReference type="NCBI Taxonomy" id="46469"/>
    <lineage>
        <taxon>Bacteria</taxon>
        <taxon>Bacillati</taxon>
        <taxon>Bacillota</taxon>
        <taxon>Clostridia</taxon>
        <taxon>Halanaerobiales</taxon>
        <taxon>Halobacteroidaceae</taxon>
        <taxon>Orenia</taxon>
    </lineage>
</organism>
<reference evidence="6 7" key="1">
    <citation type="submission" date="2019-03" db="EMBL/GenBank/DDBJ databases">
        <title>Subsurface microbial communities from deep shales in Ohio and West Virginia, USA.</title>
        <authorList>
            <person name="Wrighton K."/>
        </authorList>
    </citation>
    <scope>NUCLEOTIDE SEQUENCE [LARGE SCALE GENOMIC DNA]</scope>
    <source>
        <strain evidence="6 7">MSL 6dP</strain>
    </source>
</reference>
<dbReference type="Pfam" id="PF00356">
    <property type="entry name" value="LacI"/>
    <property type="match status" value="1"/>
</dbReference>
<dbReference type="STRING" id="926561.GCA_000379025_01066"/>
<dbReference type="Gene3D" id="3.40.50.2300">
    <property type="match status" value="2"/>
</dbReference>
<keyword evidence="4" id="KW-0804">Transcription</keyword>
<dbReference type="Pfam" id="PF13377">
    <property type="entry name" value="Peripla_BP_3"/>
    <property type="match status" value="1"/>
</dbReference>
<dbReference type="FunFam" id="1.10.260.40:FF:000002">
    <property type="entry name" value="HTH-type transcriptional repressor PurR"/>
    <property type="match status" value="1"/>
</dbReference>
<protein>
    <submittedName>
        <fullName evidence="6">LacI family transcriptional regulator</fullName>
    </submittedName>
</protein>
<dbReference type="InterPro" id="IPR028082">
    <property type="entry name" value="Peripla_BP_I"/>
</dbReference>
<dbReference type="PROSITE" id="PS00356">
    <property type="entry name" value="HTH_LACI_1"/>
    <property type="match status" value="1"/>
</dbReference>
<evidence type="ECO:0000256" key="4">
    <source>
        <dbReference type="ARBA" id="ARBA00023163"/>
    </source>
</evidence>
<dbReference type="CDD" id="cd06267">
    <property type="entry name" value="PBP1_LacI_sugar_binding-like"/>
    <property type="match status" value="1"/>
</dbReference>
<sequence>MGNVTIYDVAELAEVGIGTVSRVLNNSARVSKETRNKVLEVIKKLNYQPNAMARGLALQKTGSIGILISNFTSHFFMEVLKGVQQGLKKYNMDLVLYTVSAGDFYDITRKENYIDRILSERRVDGVLAITMKMTEEEINKFKSVKVPLVLVNDLQESNSSVFVDDIEGAKEAVNYLINLNHKRIAFINGCMDCRQGNQRLRGFKDALKEANIEIDNNLIKIGDFNEESGYNLMKEILEETKENLPTAIFTASDIQAIGALKAIKEAGYSVPDDFSLIGYDNIELSKHLDLTTIAQPMSEMGELGVEMLMKSINSQQNEIIKRELVPNLVVRDSCSKI</sequence>
<keyword evidence="2" id="KW-0805">Transcription regulation</keyword>
<dbReference type="PANTHER" id="PTHR30146">
    <property type="entry name" value="LACI-RELATED TRANSCRIPTIONAL REPRESSOR"/>
    <property type="match status" value="1"/>
</dbReference>
<dbReference type="SMART" id="SM00354">
    <property type="entry name" value="HTH_LACI"/>
    <property type="match status" value="1"/>
</dbReference>
<evidence type="ECO:0000259" key="5">
    <source>
        <dbReference type="PROSITE" id="PS50932"/>
    </source>
</evidence>
<evidence type="ECO:0000313" key="7">
    <source>
        <dbReference type="Proteomes" id="UP000295832"/>
    </source>
</evidence>
<dbReference type="AlphaFoldDB" id="A0A4R8GFL4"/>
<keyword evidence="3" id="KW-0238">DNA-binding</keyword>
<comment type="caution">
    <text evidence="6">The sequence shown here is derived from an EMBL/GenBank/DDBJ whole genome shotgun (WGS) entry which is preliminary data.</text>
</comment>
<dbReference type="Proteomes" id="UP000295832">
    <property type="component" value="Unassembled WGS sequence"/>
</dbReference>
<keyword evidence="7" id="KW-1185">Reference proteome</keyword>
<evidence type="ECO:0000256" key="2">
    <source>
        <dbReference type="ARBA" id="ARBA00023015"/>
    </source>
</evidence>
<dbReference type="EMBL" id="SOEG01000056">
    <property type="protein sequence ID" value="TDX44386.1"/>
    <property type="molecule type" value="Genomic_DNA"/>
</dbReference>
<dbReference type="PROSITE" id="PS50932">
    <property type="entry name" value="HTH_LACI_2"/>
    <property type="match status" value="1"/>
</dbReference>
<dbReference type="InterPro" id="IPR010982">
    <property type="entry name" value="Lambda_DNA-bd_dom_sf"/>
</dbReference>
<dbReference type="RefSeq" id="WP_134119139.1">
    <property type="nucleotide sequence ID" value="NZ_SOEG01000056.1"/>
</dbReference>
<evidence type="ECO:0000313" key="6">
    <source>
        <dbReference type="EMBL" id="TDX44386.1"/>
    </source>
</evidence>